<comment type="caution">
    <text evidence="1">The sequence shown here is derived from an EMBL/GenBank/DDBJ whole genome shotgun (WGS) entry which is preliminary data.</text>
</comment>
<evidence type="ECO:0000313" key="1">
    <source>
        <dbReference type="EMBL" id="HIV01370.1"/>
    </source>
</evidence>
<reference evidence="1" key="1">
    <citation type="submission" date="2020-10" db="EMBL/GenBank/DDBJ databases">
        <authorList>
            <person name="Gilroy R."/>
        </authorList>
    </citation>
    <scope>NUCLEOTIDE SEQUENCE</scope>
    <source>
        <strain evidence="1">CHK186-9395</strain>
    </source>
</reference>
<dbReference type="EMBL" id="DVOJ01000007">
    <property type="protein sequence ID" value="HIV01370.1"/>
    <property type="molecule type" value="Genomic_DNA"/>
</dbReference>
<name>A0A9D1NEI5_9FIRM</name>
<reference evidence="1" key="2">
    <citation type="journal article" date="2021" name="PeerJ">
        <title>Extensive microbial diversity within the chicken gut microbiome revealed by metagenomics and culture.</title>
        <authorList>
            <person name="Gilroy R."/>
            <person name="Ravi A."/>
            <person name="Getino M."/>
            <person name="Pursley I."/>
            <person name="Horton D.L."/>
            <person name="Alikhan N.F."/>
            <person name="Baker D."/>
            <person name="Gharbi K."/>
            <person name="Hall N."/>
            <person name="Watson M."/>
            <person name="Adriaenssens E.M."/>
            <person name="Foster-Nyarko E."/>
            <person name="Jarju S."/>
            <person name="Secka A."/>
            <person name="Antonio M."/>
            <person name="Oren A."/>
            <person name="Chaudhuri R.R."/>
            <person name="La Ragione R."/>
            <person name="Hildebrand F."/>
            <person name="Pallen M.J."/>
        </authorList>
    </citation>
    <scope>NUCLEOTIDE SEQUENCE</scope>
    <source>
        <strain evidence="1">CHK186-9395</strain>
    </source>
</reference>
<protein>
    <submittedName>
        <fullName evidence="1">Uncharacterized protein</fullName>
    </submittedName>
</protein>
<proteinExistence type="predicted"/>
<evidence type="ECO:0000313" key="2">
    <source>
        <dbReference type="Proteomes" id="UP000886861"/>
    </source>
</evidence>
<organism evidence="1 2">
    <name type="scientific">Candidatus Caccopulliclostridium gallistercoris</name>
    <dbReference type="NCBI Taxonomy" id="2840719"/>
    <lineage>
        <taxon>Bacteria</taxon>
        <taxon>Bacillati</taxon>
        <taxon>Bacillota</taxon>
        <taxon>Clostridia</taxon>
        <taxon>Candidatus Caccopulliclostridium</taxon>
    </lineage>
</organism>
<dbReference type="AlphaFoldDB" id="A0A9D1NEI5"/>
<sequence length="49" mass="5586">MKEILFGMAVGVVLGALLYKNNDTAKEIVNKGQKMIEKEMKDMKKEKKN</sequence>
<dbReference type="Proteomes" id="UP000886861">
    <property type="component" value="Unassembled WGS sequence"/>
</dbReference>
<accession>A0A9D1NEI5</accession>
<gene>
    <name evidence="1" type="ORF">IAA62_02295</name>
</gene>